<dbReference type="Proteomes" id="UP001058072">
    <property type="component" value="Chromosome"/>
</dbReference>
<name>A0A9Q9CT99_9FIRM</name>
<dbReference type="EMBL" id="CP071250">
    <property type="protein sequence ID" value="UUF09622.1"/>
    <property type="molecule type" value="Genomic_DNA"/>
</dbReference>
<proteinExistence type="predicted"/>
<evidence type="ECO:0000313" key="3">
    <source>
        <dbReference type="Proteomes" id="UP001058016"/>
    </source>
</evidence>
<dbReference type="EMBL" id="CP071249">
    <property type="protein sequence ID" value="UUF07260.1"/>
    <property type="molecule type" value="Genomic_DNA"/>
</dbReference>
<evidence type="ECO:0000313" key="1">
    <source>
        <dbReference type="EMBL" id="UUF07260.1"/>
    </source>
</evidence>
<dbReference type="AlphaFoldDB" id="A0A9Q9CT99"/>
<evidence type="ECO:0000313" key="2">
    <source>
        <dbReference type="EMBL" id="UUF09622.1"/>
    </source>
</evidence>
<reference evidence="2 3" key="1">
    <citation type="submission" date="2021-03" db="EMBL/GenBank/DDBJ databases">
        <title>Comparative Genomics and Metabolomics in the genus Turicibacter.</title>
        <authorList>
            <person name="Maki J."/>
            <person name="Looft T."/>
        </authorList>
    </citation>
    <scope>NUCLEOTIDE SEQUENCE</scope>
    <source>
        <strain evidence="2">ISU324</strain>
        <strain evidence="1 3">MMM721</strain>
    </source>
</reference>
<sequence length="140" mass="16383">MTDKEVKRYEATDYDLVLEFMKKVTTLETVNPQIIEQSILIKQFDKVSGMVSFEAFDQVGIIRYFIYDQNIVPDLLVNMFFELYRSAKEKEINQLVAITSHPYARQLFGLLGFVEMKKTSNLNIPELLKLEDVQLMSIKF</sequence>
<gene>
    <name evidence="1" type="ORF">J0J69_07265</name>
    <name evidence="2" type="ORF">J0J70_00200</name>
</gene>
<organism evidence="2 4">
    <name type="scientific">Turicibacter bilis</name>
    <dbReference type="NCBI Taxonomy" id="2735723"/>
    <lineage>
        <taxon>Bacteria</taxon>
        <taxon>Bacillati</taxon>
        <taxon>Bacillota</taxon>
        <taxon>Erysipelotrichia</taxon>
        <taxon>Erysipelotrichales</taxon>
        <taxon>Turicibacteraceae</taxon>
        <taxon>Turicibacter</taxon>
    </lineage>
</organism>
<keyword evidence="3" id="KW-1185">Reference proteome</keyword>
<evidence type="ECO:0000313" key="4">
    <source>
        <dbReference type="Proteomes" id="UP001058072"/>
    </source>
</evidence>
<accession>A0A9Q9CT99</accession>
<dbReference type="Proteomes" id="UP001058016">
    <property type="component" value="Chromosome"/>
</dbReference>
<protein>
    <submittedName>
        <fullName evidence="2">Uncharacterized protein</fullName>
    </submittedName>
</protein>